<dbReference type="GO" id="GO:0015012">
    <property type="term" value="P:heparan sulfate proteoglycan biosynthetic process"/>
    <property type="evidence" value="ECO:0007669"/>
    <property type="project" value="TreeGrafter"/>
</dbReference>
<keyword evidence="13" id="KW-0325">Glycoprotein</keyword>
<keyword evidence="7" id="KW-0256">Endoplasmic reticulum</keyword>
<accession>A0A9E2L6E2</accession>
<evidence type="ECO:0000256" key="4">
    <source>
        <dbReference type="ARBA" id="ARBA00022679"/>
    </source>
</evidence>
<evidence type="ECO:0000256" key="7">
    <source>
        <dbReference type="ARBA" id="ARBA00022824"/>
    </source>
</evidence>
<organism evidence="15 16">
    <name type="scientific">Candidatus Paraprevotella stercoravium</name>
    <dbReference type="NCBI Taxonomy" id="2838725"/>
    <lineage>
        <taxon>Bacteria</taxon>
        <taxon>Pseudomonadati</taxon>
        <taxon>Bacteroidota</taxon>
        <taxon>Bacteroidia</taxon>
        <taxon>Bacteroidales</taxon>
        <taxon>Prevotellaceae</taxon>
        <taxon>Paraprevotella</taxon>
    </lineage>
</organism>
<dbReference type="GO" id="GO:0030158">
    <property type="term" value="F:protein xylosyltransferase activity"/>
    <property type="evidence" value="ECO:0007669"/>
    <property type="project" value="InterPro"/>
</dbReference>
<dbReference type="GO" id="GO:0016020">
    <property type="term" value="C:membrane"/>
    <property type="evidence" value="ECO:0007669"/>
    <property type="project" value="InterPro"/>
</dbReference>
<evidence type="ECO:0000256" key="13">
    <source>
        <dbReference type="ARBA" id="ARBA00023180"/>
    </source>
</evidence>
<dbReference type="Pfam" id="PF02485">
    <property type="entry name" value="Branch"/>
    <property type="match status" value="1"/>
</dbReference>
<proteinExistence type="predicted"/>
<dbReference type="InterPro" id="IPR043538">
    <property type="entry name" value="XYLT"/>
</dbReference>
<dbReference type="PANTHER" id="PTHR46025">
    <property type="entry name" value="XYLOSYLTRANSFERASE OXT"/>
    <property type="match status" value="1"/>
</dbReference>
<evidence type="ECO:0000313" key="16">
    <source>
        <dbReference type="Proteomes" id="UP000823865"/>
    </source>
</evidence>
<evidence type="ECO:0000313" key="15">
    <source>
        <dbReference type="EMBL" id="MBU3852383.1"/>
    </source>
</evidence>
<keyword evidence="8" id="KW-0735">Signal-anchor</keyword>
<dbReference type="GO" id="GO:0046872">
    <property type="term" value="F:metal ion binding"/>
    <property type="evidence" value="ECO:0007669"/>
    <property type="project" value="UniProtKB-KW"/>
</dbReference>
<dbReference type="PANTHER" id="PTHR46025:SF3">
    <property type="entry name" value="XYLOSYLTRANSFERASE OXT"/>
    <property type="match status" value="1"/>
</dbReference>
<evidence type="ECO:0000256" key="1">
    <source>
        <dbReference type="ARBA" id="ARBA00004323"/>
    </source>
</evidence>
<name>A0A9E2L6E2_9BACT</name>
<evidence type="ECO:0000256" key="8">
    <source>
        <dbReference type="ARBA" id="ARBA00022968"/>
    </source>
</evidence>
<keyword evidence="9" id="KW-1133">Transmembrane helix</keyword>
<evidence type="ECO:0000256" key="2">
    <source>
        <dbReference type="ARBA" id="ARBA00004648"/>
    </source>
</evidence>
<gene>
    <name evidence="15" type="ORF">H9789_00875</name>
</gene>
<evidence type="ECO:0000256" key="6">
    <source>
        <dbReference type="ARBA" id="ARBA00022723"/>
    </source>
</evidence>
<evidence type="ECO:0000256" key="5">
    <source>
        <dbReference type="ARBA" id="ARBA00022692"/>
    </source>
</evidence>
<evidence type="ECO:0000256" key="10">
    <source>
        <dbReference type="ARBA" id="ARBA00023034"/>
    </source>
</evidence>
<sequence length="302" mass="35012">MRIAYLISAHCDPVHLERMVRALNEQADFFIHIDAKADFSAFAHLAKIPEVHFLKERVHTLWGDITQVYYQRALLRACLDSGIVFDRICTLSGLDYPLVGNRQLHDFFAAHPDREFIQGIDMSVQRQAVTQNYRIFRPQFFCSCFSDRFNGRIRILLRKLIYGLGVRKKLTFKIGGRTCPLFKGSDWWGITPQLGRYLLQQLETYPEILRYFSTSFAPSELLWQSLVFNSPFAEKAMLFADPYVSLASLTPLHYIYYEPVIKVLTEEDLPTLMASGKLFCRKTCTGISDTLMDLLDQKRIEK</sequence>
<protein>
    <recommendedName>
        <fullName evidence="14">Peptide O-xylosyltransferase</fullName>
    </recommendedName>
</protein>
<keyword evidence="3" id="KW-0328">Glycosyltransferase</keyword>
<keyword evidence="11" id="KW-0472">Membrane</keyword>
<keyword evidence="5" id="KW-0812">Transmembrane</keyword>
<dbReference type="EMBL" id="JAHLFU010000017">
    <property type="protein sequence ID" value="MBU3852383.1"/>
    <property type="molecule type" value="Genomic_DNA"/>
</dbReference>
<evidence type="ECO:0000256" key="14">
    <source>
        <dbReference type="ARBA" id="ARBA00042865"/>
    </source>
</evidence>
<evidence type="ECO:0000256" key="11">
    <source>
        <dbReference type="ARBA" id="ARBA00023136"/>
    </source>
</evidence>
<comment type="caution">
    <text evidence="15">The sequence shown here is derived from an EMBL/GenBank/DDBJ whole genome shotgun (WGS) entry which is preliminary data.</text>
</comment>
<dbReference type="AlphaFoldDB" id="A0A9E2L6E2"/>
<keyword evidence="4" id="KW-0808">Transferase</keyword>
<evidence type="ECO:0000256" key="3">
    <source>
        <dbReference type="ARBA" id="ARBA00022676"/>
    </source>
</evidence>
<evidence type="ECO:0000256" key="12">
    <source>
        <dbReference type="ARBA" id="ARBA00023157"/>
    </source>
</evidence>
<reference evidence="15" key="1">
    <citation type="journal article" date="2021" name="PeerJ">
        <title>Extensive microbial diversity within the chicken gut microbiome revealed by metagenomics and culture.</title>
        <authorList>
            <person name="Gilroy R."/>
            <person name="Ravi A."/>
            <person name="Getino M."/>
            <person name="Pursley I."/>
            <person name="Horton D.L."/>
            <person name="Alikhan N.F."/>
            <person name="Baker D."/>
            <person name="Gharbi K."/>
            <person name="Hall N."/>
            <person name="Watson M."/>
            <person name="Adriaenssens E.M."/>
            <person name="Foster-Nyarko E."/>
            <person name="Jarju S."/>
            <person name="Secka A."/>
            <person name="Antonio M."/>
            <person name="Oren A."/>
            <person name="Chaudhuri R.R."/>
            <person name="La Ragione R."/>
            <person name="Hildebrand F."/>
            <person name="Pallen M.J."/>
        </authorList>
    </citation>
    <scope>NUCLEOTIDE SEQUENCE</scope>
    <source>
        <strain evidence="15">G3-2149</strain>
    </source>
</reference>
<keyword evidence="6" id="KW-0479">Metal-binding</keyword>
<keyword evidence="12" id="KW-1015">Disulfide bond</keyword>
<comment type="subcellular location">
    <subcellularLocation>
        <location evidence="2">Endoplasmic reticulum membrane</location>
        <topology evidence="2">Single-pass type II membrane protein</topology>
    </subcellularLocation>
    <subcellularLocation>
        <location evidence="1">Golgi apparatus membrane</location>
        <topology evidence="1">Single-pass type II membrane protein</topology>
    </subcellularLocation>
</comment>
<reference evidence="15" key="2">
    <citation type="submission" date="2021-04" db="EMBL/GenBank/DDBJ databases">
        <authorList>
            <person name="Gilroy R."/>
        </authorList>
    </citation>
    <scope>NUCLEOTIDE SEQUENCE</scope>
    <source>
        <strain evidence="15">G3-2149</strain>
    </source>
</reference>
<dbReference type="GO" id="GO:0050650">
    <property type="term" value="P:chondroitin sulfate proteoglycan biosynthetic process"/>
    <property type="evidence" value="ECO:0007669"/>
    <property type="project" value="TreeGrafter"/>
</dbReference>
<keyword evidence="10" id="KW-0333">Golgi apparatus</keyword>
<dbReference type="InterPro" id="IPR003406">
    <property type="entry name" value="Glyco_trans_14"/>
</dbReference>
<evidence type="ECO:0000256" key="9">
    <source>
        <dbReference type="ARBA" id="ARBA00022989"/>
    </source>
</evidence>
<dbReference type="Proteomes" id="UP000823865">
    <property type="component" value="Unassembled WGS sequence"/>
</dbReference>